<proteinExistence type="predicted"/>
<keyword evidence="3" id="KW-0694">RNA-binding</keyword>
<dbReference type="Pfam" id="PF09750">
    <property type="entry name" value="DRY_EERY"/>
    <property type="match status" value="1"/>
</dbReference>
<feature type="compositionally biased region" description="Basic residues" evidence="7">
    <location>
        <begin position="875"/>
        <end position="887"/>
    </location>
</feature>
<name>A0ABP0WNN5_9BRYO</name>
<dbReference type="Gene3D" id="1.10.10.790">
    <property type="entry name" value="Surp module"/>
    <property type="match status" value="2"/>
</dbReference>
<evidence type="ECO:0000313" key="10">
    <source>
        <dbReference type="Proteomes" id="UP001497444"/>
    </source>
</evidence>
<feature type="compositionally biased region" description="Polar residues" evidence="7">
    <location>
        <begin position="634"/>
        <end position="650"/>
    </location>
</feature>
<feature type="compositionally biased region" description="Acidic residues" evidence="7">
    <location>
        <begin position="262"/>
        <end position="273"/>
    </location>
</feature>
<feature type="region of interest" description="Disordered" evidence="7">
    <location>
        <begin position="446"/>
        <end position="476"/>
    </location>
</feature>
<evidence type="ECO:0000259" key="8">
    <source>
        <dbReference type="PROSITE" id="PS50128"/>
    </source>
</evidence>
<evidence type="ECO:0000313" key="9">
    <source>
        <dbReference type="EMBL" id="CAK9268022.1"/>
    </source>
</evidence>
<keyword evidence="5" id="KW-0804">Transcription</keyword>
<keyword evidence="6" id="KW-0508">mRNA splicing</keyword>
<evidence type="ECO:0000256" key="6">
    <source>
        <dbReference type="ARBA" id="ARBA00023187"/>
    </source>
</evidence>
<dbReference type="Pfam" id="PF01805">
    <property type="entry name" value="Surp"/>
    <property type="match status" value="2"/>
</dbReference>
<feature type="region of interest" description="Disordered" evidence="7">
    <location>
        <begin position="507"/>
        <end position="529"/>
    </location>
</feature>
<dbReference type="Proteomes" id="UP001497444">
    <property type="component" value="Chromosome 2"/>
</dbReference>
<dbReference type="SUPFAM" id="SSF109905">
    <property type="entry name" value="Surp module (SWAP domain)"/>
    <property type="match status" value="2"/>
</dbReference>
<evidence type="ECO:0000256" key="4">
    <source>
        <dbReference type="ARBA" id="ARBA00023015"/>
    </source>
</evidence>
<dbReference type="PANTHER" id="PTHR13161:SF15">
    <property type="entry name" value="SPLICING FACTOR, SUPPRESSOR OF WHITE-APRICOT HOMOLOG"/>
    <property type="match status" value="1"/>
</dbReference>
<accession>A0ABP0WNN5</accession>
<keyword evidence="1" id="KW-0507">mRNA processing</keyword>
<evidence type="ECO:0000256" key="5">
    <source>
        <dbReference type="ARBA" id="ARBA00023163"/>
    </source>
</evidence>
<gene>
    <name evidence="9" type="ORF">CSSPJE1EN1_LOCUS13500</name>
</gene>
<feature type="region of interest" description="Disordered" evidence="7">
    <location>
        <begin position="107"/>
        <end position="128"/>
    </location>
</feature>
<keyword evidence="2" id="KW-0677">Repeat</keyword>
<feature type="domain" description="SURP motif" evidence="8">
    <location>
        <begin position="398"/>
        <end position="440"/>
    </location>
</feature>
<feature type="compositionally biased region" description="Basic residues" evidence="7">
    <location>
        <begin position="900"/>
        <end position="910"/>
    </location>
</feature>
<keyword evidence="4" id="KW-0805">Transcription regulation</keyword>
<dbReference type="SMART" id="SM01141">
    <property type="entry name" value="DRY_EERY"/>
    <property type="match status" value="1"/>
</dbReference>
<dbReference type="InterPro" id="IPR040397">
    <property type="entry name" value="SWAP"/>
</dbReference>
<keyword evidence="10" id="KW-1185">Reference proteome</keyword>
<evidence type="ECO:0000256" key="7">
    <source>
        <dbReference type="SAM" id="MobiDB-lite"/>
    </source>
</evidence>
<dbReference type="EMBL" id="OZ020097">
    <property type="protein sequence ID" value="CAK9268022.1"/>
    <property type="molecule type" value="Genomic_DNA"/>
</dbReference>
<sequence length="971" mass="105441">MGSVKRRGGNTRPAGVETRRGELEVVGFRCRFFDDDAMADFVNSGHGLQSWNGDENNLMVDRFDVRHLLSDASVLRRRRSRAPSPDVSDQELDFERYRDLEEAAAADGVLDNSLPDEDAEVGRSQSGGYQSVGFNYNNAVGDKARPSGEPSEGPFFSPPFPVPEDLLTALPPTEKLHQIMAGTAKFVSEHGGQAEIVLRVKQAKNPTFGFLMPDHHLHPYFRFLVDHPELVRASSERKSPAAESSANPVEGALSILGATYGGEEENDGEEENMAETSISRDGNIKQLLGDLQIETMSNLNHQQTKMDGNSSVADESLEVSDKQQTSDRGTTVLAKEVHNLGSQKATSNSIIKISVSLGPELRNNSRMEDVTVDDPNAIGTAASGMAEYKEPPIHLKRIIDKMVEFISRNGKEFEGIVRERDKTDGRFHFLLPWNEYHPYYRQSLEESLQQAGKGKGSDSNSGEASPPALQPLSFELQPRDRKDKVILTLSREPFVATELGDVIRREKGGKGAAESHGSVPPKEISGTGGMSSAAAAAAVRAVTRRQPHFAADKNGEQENGGYGKSIDAVAAAIRAATNGSKKVSLARIDGSGELSSSGRAALASATTDMAVAASGESREAEESKGSRHGGNDAQGHSQHNSGTPDPTSWVSMHRGEADISAAKLVAKAASKAATHEGDSIDAHLNPEEKRKAERLKKAKMFAAMIKEGSETGFNSVGISISIPADVDSQGATSGSTHTLQKSESLNAVNDVQAVKTDAGDMSQNVGLGMMGASSTGVGDGVVNESSNFSSLKVEGTNEMDLHRHRHHKRKKSNVGSEEKERHKQKKHSSHGKRPKHKETALSTDEEDRGHRHKKNSSRPKHKETALSTDEEDRGYHHKKHSSRRRHRESGLSDEDEEGSHKRHKEHRSKRHTVETRVVADQGKLKSNSSLVASPLKEAFVKEAPLPSESVTVVDVPDDIRAKVRAMLLQMN</sequence>
<dbReference type="PANTHER" id="PTHR13161">
    <property type="entry name" value="SPLICING FACTOR SUPPRESSOR OF WHITE APRICOT"/>
    <property type="match status" value="1"/>
</dbReference>
<feature type="compositionally biased region" description="Basic and acidic residues" evidence="7">
    <location>
        <begin position="616"/>
        <end position="625"/>
    </location>
</feature>
<organism evidence="9 10">
    <name type="scientific">Sphagnum jensenii</name>
    <dbReference type="NCBI Taxonomy" id="128206"/>
    <lineage>
        <taxon>Eukaryota</taxon>
        <taxon>Viridiplantae</taxon>
        <taxon>Streptophyta</taxon>
        <taxon>Embryophyta</taxon>
        <taxon>Bryophyta</taxon>
        <taxon>Sphagnophytina</taxon>
        <taxon>Sphagnopsida</taxon>
        <taxon>Sphagnales</taxon>
        <taxon>Sphagnaceae</taxon>
        <taxon>Sphagnum</taxon>
    </lineage>
</organism>
<dbReference type="SMART" id="SM00648">
    <property type="entry name" value="SWAP"/>
    <property type="match status" value="2"/>
</dbReference>
<feature type="compositionally biased region" description="Basic residues" evidence="7">
    <location>
        <begin position="850"/>
        <end position="861"/>
    </location>
</feature>
<dbReference type="InterPro" id="IPR019147">
    <property type="entry name" value="SWAP_N_domain"/>
</dbReference>
<feature type="region of interest" description="Disordered" evidence="7">
    <location>
        <begin position="607"/>
        <end position="651"/>
    </location>
</feature>
<evidence type="ECO:0000256" key="3">
    <source>
        <dbReference type="ARBA" id="ARBA00022884"/>
    </source>
</evidence>
<feature type="region of interest" description="Disordered" evidence="7">
    <location>
        <begin position="261"/>
        <end position="280"/>
    </location>
</feature>
<feature type="domain" description="SURP motif" evidence="8">
    <location>
        <begin position="179"/>
        <end position="221"/>
    </location>
</feature>
<evidence type="ECO:0000256" key="1">
    <source>
        <dbReference type="ARBA" id="ARBA00022664"/>
    </source>
</evidence>
<reference evidence="9 10" key="1">
    <citation type="submission" date="2024-02" db="EMBL/GenBank/DDBJ databases">
        <authorList>
            <consortium name="ELIXIR-Norway"/>
            <consortium name="Elixir Norway"/>
        </authorList>
    </citation>
    <scope>NUCLEOTIDE SEQUENCE [LARGE SCALE GENOMIC DNA]</scope>
</reference>
<feature type="compositionally biased region" description="Basic residues" evidence="7">
    <location>
        <begin position="802"/>
        <end position="812"/>
    </location>
</feature>
<evidence type="ECO:0000256" key="2">
    <source>
        <dbReference type="ARBA" id="ARBA00022737"/>
    </source>
</evidence>
<feature type="region of interest" description="Disordered" evidence="7">
    <location>
        <begin position="793"/>
        <end position="921"/>
    </location>
</feature>
<dbReference type="InterPro" id="IPR035967">
    <property type="entry name" value="SWAP/Surp_sf"/>
</dbReference>
<feature type="compositionally biased region" description="Basic residues" evidence="7">
    <location>
        <begin position="822"/>
        <end position="836"/>
    </location>
</feature>
<dbReference type="PROSITE" id="PS50128">
    <property type="entry name" value="SURP"/>
    <property type="match status" value="2"/>
</dbReference>
<dbReference type="InterPro" id="IPR000061">
    <property type="entry name" value="Surp"/>
</dbReference>
<protein>
    <recommendedName>
        <fullName evidence="8">SURP motif domain-containing protein</fullName>
    </recommendedName>
</protein>